<comment type="caution">
    <text evidence="1">The sequence shown here is derived from an EMBL/GenBank/DDBJ whole genome shotgun (WGS) entry which is preliminary data.</text>
</comment>
<dbReference type="EMBL" id="JACYXC010000001">
    <property type="protein sequence ID" value="MBH5335284.1"/>
    <property type="molecule type" value="Genomic_DNA"/>
</dbReference>
<keyword evidence="2" id="KW-1185">Reference proteome</keyword>
<proteinExistence type="predicted"/>
<accession>A0ABS0NJL0</accession>
<gene>
    <name evidence="1" type="ORF">IHE55_10970</name>
</gene>
<sequence>MAQRSIAIDVRGGRPRDAELRGIEGWLRDEQDVTHHWTLTRPPAPGTAGVVEELVLVAGTTLVGEAVRALVGSLAGWLRTRSRLDDGGRTVVVLRVPGREPVEVTEEGLTAEKVPDLVRRIREELEAATSGGE</sequence>
<organism evidence="1 2">
    <name type="scientific">Streptomyces pactum</name>
    <dbReference type="NCBI Taxonomy" id="68249"/>
    <lineage>
        <taxon>Bacteria</taxon>
        <taxon>Bacillati</taxon>
        <taxon>Actinomycetota</taxon>
        <taxon>Actinomycetes</taxon>
        <taxon>Kitasatosporales</taxon>
        <taxon>Streptomycetaceae</taxon>
        <taxon>Streptomyces</taxon>
    </lineage>
</organism>
<evidence type="ECO:0000313" key="2">
    <source>
        <dbReference type="Proteomes" id="UP000807371"/>
    </source>
</evidence>
<evidence type="ECO:0000313" key="1">
    <source>
        <dbReference type="EMBL" id="MBH5335284.1"/>
    </source>
</evidence>
<dbReference type="RefSeq" id="WP_197988861.1">
    <property type="nucleotide sequence ID" value="NZ_JACYXC010000001.1"/>
</dbReference>
<reference evidence="1 2" key="1">
    <citation type="submission" date="2020-09" db="EMBL/GenBank/DDBJ databases">
        <title>Biosynthesis of the nuclear factor of activated T cells inhibitor NFAT-133 and its congeners in Streptomyces pactum.</title>
        <authorList>
            <person name="Zhou W."/>
            <person name="Posri P."/>
            <person name="Abugrain M.E."/>
            <person name="Weisberg A.J."/>
            <person name="Chang J.H."/>
            <person name="Mahmud T."/>
        </authorList>
    </citation>
    <scope>NUCLEOTIDE SEQUENCE [LARGE SCALE GENOMIC DNA]</scope>
    <source>
        <strain evidence="1 2">ATCC 27456</strain>
    </source>
</reference>
<name>A0ABS0NJL0_9ACTN</name>
<dbReference type="Pfam" id="PF19953">
    <property type="entry name" value="EACC1"/>
    <property type="match status" value="1"/>
</dbReference>
<dbReference type="Proteomes" id="UP000807371">
    <property type="component" value="Unassembled WGS sequence"/>
</dbReference>
<dbReference type="InterPro" id="IPR045428">
    <property type="entry name" value="EACC1"/>
</dbReference>
<protein>
    <submittedName>
        <fullName evidence="1">Uncharacterized protein</fullName>
    </submittedName>
</protein>